<sequence>MTLDPDAFPRLTETNHRLTSPSDVTYNCVAWSAGDTDRWWQPGFYWPVEVSREDHGIGALIDAFGSLGYQEGADDLPEEGFGNVAL</sequence>
<dbReference type="AlphaFoldDB" id="X0S8A6"/>
<proteinExistence type="predicted"/>
<organism evidence="2">
    <name type="scientific">marine sediment metagenome</name>
    <dbReference type="NCBI Taxonomy" id="412755"/>
    <lineage>
        <taxon>unclassified sequences</taxon>
        <taxon>metagenomes</taxon>
        <taxon>ecological metagenomes</taxon>
    </lineage>
</organism>
<feature type="domain" description="DUF7689" evidence="1">
    <location>
        <begin position="18"/>
        <end position="85"/>
    </location>
</feature>
<dbReference type="InterPro" id="IPR056106">
    <property type="entry name" value="DUF7689"/>
</dbReference>
<evidence type="ECO:0000259" key="1">
    <source>
        <dbReference type="Pfam" id="PF24738"/>
    </source>
</evidence>
<dbReference type="EMBL" id="BARS01005693">
    <property type="protein sequence ID" value="GAF77273.1"/>
    <property type="molecule type" value="Genomic_DNA"/>
</dbReference>
<protein>
    <recommendedName>
        <fullName evidence="1">DUF7689 domain-containing protein</fullName>
    </recommendedName>
</protein>
<reference evidence="2" key="1">
    <citation type="journal article" date="2014" name="Front. Microbiol.">
        <title>High frequency of phylogenetically diverse reductive dehalogenase-homologous genes in deep subseafloor sedimentary metagenomes.</title>
        <authorList>
            <person name="Kawai M."/>
            <person name="Futagami T."/>
            <person name="Toyoda A."/>
            <person name="Takaki Y."/>
            <person name="Nishi S."/>
            <person name="Hori S."/>
            <person name="Arai W."/>
            <person name="Tsubouchi T."/>
            <person name="Morono Y."/>
            <person name="Uchiyama I."/>
            <person name="Ito T."/>
            <person name="Fujiyama A."/>
            <person name="Inagaki F."/>
            <person name="Takami H."/>
        </authorList>
    </citation>
    <scope>NUCLEOTIDE SEQUENCE</scope>
    <source>
        <strain evidence="2">Expedition CK06-06</strain>
    </source>
</reference>
<comment type="caution">
    <text evidence="2">The sequence shown here is derived from an EMBL/GenBank/DDBJ whole genome shotgun (WGS) entry which is preliminary data.</text>
</comment>
<dbReference type="Pfam" id="PF24738">
    <property type="entry name" value="DUF7689"/>
    <property type="match status" value="1"/>
</dbReference>
<name>X0S8A6_9ZZZZ</name>
<accession>X0S8A6</accession>
<gene>
    <name evidence="2" type="ORF">S01H1_11171</name>
</gene>
<evidence type="ECO:0000313" key="2">
    <source>
        <dbReference type="EMBL" id="GAF77273.1"/>
    </source>
</evidence>